<protein>
    <submittedName>
        <fullName evidence="3">CBS domain-containing protein</fullName>
    </submittedName>
</protein>
<keyword evidence="2" id="KW-0812">Transmembrane</keyword>
<comment type="caution">
    <text evidence="3">The sequence shown here is derived from an EMBL/GenBank/DDBJ whole genome shotgun (WGS) entry which is preliminary data.</text>
</comment>
<reference evidence="3 4" key="1">
    <citation type="submission" date="2021-03" db="EMBL/GenBank/DDBJ databases">
        <title>Sequencing the genomes of 1000 actinobacteria strains.</title>
        <authorList>
            <person name="Klenk H.-P."/>
        </authorList>
    </citation>
    <scope>NUCLEOTIDE SEQUENCE [LARGE SCALE GENOMIC DNA]</scope>
    <source>
        <strain evidence="3 4">DSM 14564</strain>
    </source>
</reference>
<keyword evidence="2" id="KW-1133">Transmembrane helix</keyword>
<keyword evidence="4" id="KW-1185">Reference proteome</keyword>
<evidence type="ECO:0000256" key="1">
    <source>
        <dbReference type="SAM" id="MobiDB-lite"/>
    </source>
</evidence>
<feature type="region of interest" description="Disordered" evidence="1">
    <location>
        <begin position="1"/>
        <end position="21"/>
    </location>
</feature>
<sequence length="261" mass="27970">MHDGGIIRRLRPTATDPEGGAMGILGMLRRDDRTTDTAREALQEARRTKGSDPSDGGALQRLVETFRDLGLDGKLAYSSAQDVARRAQRGRARKRPEKAIRRLVRKHRRGVTVAGFLTGLGGIFTLPILLPTNVVEFYVQSTRMVGAIAVVRGYDLDDEEIRVRVLAALLGEESGDVLKNIGLGPVAGAATRTVARRLPTSTESAVASAIGGRMLRKFGLRSVRLFGKAIPGLGGVLGAISDRRQLAKIAKAAKAGFPAVR</sequence>
<proteinExistence type="predicted"/>
<dbReference type="Pfam" id="PF12787">
    <property type="entry name" value="EcsC"/>
    <property type="match status" value="1"/>
</dbReference>
<name>A0ABS4YFP9_9MICO</name>
<gene>
    <name evidence="3" type="ORF">JOF44_000522</name>
</gene>
<feature type="transmembrane region" description="Helical" evidence="2">
    <location>
        <begin position="111"/>
        <end position="130"/>
    </location>
</feature>
<dbReference type="RefSeq" id="WP_342591644.1">
    <property type="nucleotide sequence ID" value="NZ_BAAAJV010000011.1"/>
</dbReference>
<organism evidence="3 4">
    <name type="scientific">Brachybacterium fresconis</name>
    <dbReference type="NCBI Taxonomy" id="173363"/>
    <lineage>
        <taxon>Bacteria</taxon>
        <taxon>Bacillati</taxon>
        <taxon>Actinomycetota</taxon>
        <taxon>Actinomycetes</taxon>
        <taxon>Micrococcales</taxon>
        <taxon>Dermabacteraceae</taxon>
        <taxon>Brachybacterium</taxon>
    </lineage>
</organism>
<dbReference type="Proteomes" id="UP000698222">
    <property type="component" value="Unassembled WGS sequence"/>
</dbReference>
<evidence type="ECO:0000313" key="4">
    <source>
        <dbReference type="Proteomes" id="UP000698222"/>
    </source>
</evidence>
<dbReference type="InterPro" id="IPR024787">
    <property type="entry name" value="EcsC"/>
</dbReference>
<evidence type="ECO:0000256" key="2">
    <source>
        <dbReference type="SAM" id="Phobius"/>
    </source>
</evidence>
<accession>A0ABS4YFP9</accession>
<dbReference type="EMBL" id="JAGIOC010000001">
    <property type="protein sequence ID" value="MBP2407619.1"/>
    <property type="molecule type" value="Genomic_DNA"/>
</dbReference>
<evidence type="ECO:0000313" key="3">
    <source>
        <dbReference type="EMBL" id="MBP2407619.1"/>
    </source>
</evidence>
<keyword evidence="2" id="KW-0472">Membrane</keyword>